<evidence type="ECO:0000259" key="3">
    <source>
        <dbReference type="Pfam" id="PF00561"/>
    </source>
</evidence>
<dbReference type="PRINTS" id="PR00111">
    <property type="entry name" value="ABHYDROLASE"/>
</dbReference>
<protein>
    <recommendedName>
        <fullName evidence="3">AB hydrolase-1 domain-containing protein</fullName>
    </recommendedName>
</protein>
<dbReference type="InterPro" id="IPR050266">
    <property type="entry name" value="AB_hydrolase_sf"/>
</dbReference>
<dbReference type="GO" id="GO:0016787">
    <property type="term" value="F:hydrolase activity"/>
    <property type="evidence" value="ECO:0007669"/>
    <property type="project" value="UniProtKB-KW"/>
</dbReference>
<keyword evidence="2" id="KW-0378">Hydrolase</keyword>
<evidence type="ECO:0000256" key="1">
    <source>
        <dbReference type="ARBA" id="ARBA00008645"/>
    </source>
</evidence>
<keyword evidence="5" id="KW-1185">Reference proteome</keyword>
<dbReference type="GO" id="GO:0016020">
    <property type="term" value="C:membrane"/>
    <property type="evidence" value="ECO:0007669"/>
    <property type="project" value="TreeGrafter"/>
</dbReference>
<dbReference type="PANTHER" id="PTHR43798">
    <property type="entry name" value="MONOACYLGLYCEROL LIPASE"/>
    <property type="match status" value="1"/>
</dbReference>
<dbReference type="PANTHER" id="PTHR43798:SF14">
    <property type="entry name" value="SERINE HYDROLASE-LIKE PROTEIN DDB_G0286239"/>
    <property type="match status" value="1"/>
</dbReference>
<dbReference type="Proteomes" id="UP001321473">
    <property type="component" value="Unassembled WGS sequence"/>
</dbReference>
<dbReference type="EMBL" id="JARKHS020008389">
    <property type="protein sequence ID" value="KAK8780817.1"/>
    <property type="molecule type" value="Genomic_DNA"/>
</dbReference>
<dbReference type="Pfam" id="PF00561">
    <property type="entry name" value="Abhydrolase_1"/>
    <property type="match status" value="1"/>
</dbReference>
<gene>
    <name evidence="4" type="ORF">V5799_017838</name>
</gene>
<dbReference type="SUPFAM" id="SSF53474">
    <property type="entry name" value="alpha/beta-Hydrolases"/>
    <property type="match status" value="1"/>
</dbReference>
<comment type="caution">
    <text evidence="4">The sequence shown here is derived from an EMBL/GenBank/DDBJ whole genome shotgun (WGS) entry which is preliminary data.</text>
</comment>
<sequence length="336" mass="37846">MIRITAALRSTKLLHRCWSFSCHAGVSQCRESSGGTPLVEREIRELQIPVPYGHLAAKQWLPTSAEDPHRRVLLLHGFQDNASSFDDVVPRLDPRWHAVALDFTGHGLSSHLPRGVPYMSIQFWFDVCRAAEYLGWTQFSIIGHSLGGHVGLHFGCMFPEKLQNLVMIDALGPIYEQASRAAKVFRGIIEGNMRLEQKDLSRPPVYTEEQLIKLYTEKTAFGYLPDNVRTLMKRGCKSVGDGRYVLTKDARLKYIHWIRSDSAALKEYYKGYNNNLLALVAIPGFGGSSAKRKIVSDALAQSCRTFKIIDIEGNHHLHMSFPDTVAGHIRSFLDPQ</sequence>
<feature type="domain" description="AB hydrolase-1" evidence="3">
    <location>
        <begin position="72"/>
        <end position="170"/>
    </location>
</feature>
<dbReference type="InterPro" id="IPR000073">
    <property type="entry name" value="AB_hydrolase_1"/>
</dbReference>
<organism evidence="4 5">
    <name type="scientific">Amblyomma americanum</name>
    <name type="common">Lone star tick</name>
    <dbReference type="NCBI Taxonomy" id="6943"/>
    <lineage>
        <taxon>Eukaryota</taxon>
        <taxon>Metazoa</taxon>
        <taxon>Ecdysozoa</taxon>
        <taxon>Arthropoda</taxon>
        <taxon>Chelicerata</taxon>
        <taxon>Arachnida</taxon>
        <taxon>Acari</taxon>
        <taxon>Parasitiformes</taxon>
        <taxon>Ixodida</taxon>
        <taxon>Ixodoidea</taxon>
        <taxon>Ixodidae</taxon>
        <taxon>Amblyomminae</taxon>
        <taxon>Amblyomma</taxon>
    </lineage>
</organism>
<accession>A0AAQ4F142</accession>
<comment type="similarity">
    <text evidence="1">Belongs to the AB hydrolase superfamily.</text>
</comment>
<dbReference type="AlphaFoldDB" id="A0AAQ4F142"/>
<evidence type="ECO:0000313" key="5">
    <source>
        <dbReference type="Proteomes" id="UP001321473"/>
    </source>
</evidence>
<name>A0AAQ4F142_AMBAM</name>
<dbReference type="Gene3D" id="3.40.50.1820">
    <property type="entry name" value="alpha/beta hydrolase"/>
    <property type="match status" value="1"/>
</dbReference>
<dbReference type="InterPro" id="IPR029058">
    <property type="entry name" value="AB_hydrolase_fold"/>
</dbReference>
<evidence type="ECO:0000313" key="4">
    <source>
        <dbReference type="EMBL" id="KAK8780817.1"/>
    </source>
</evidence>
<proteinExistence type="inferred from homology"/>
<reference evidence="4 5" key="1">
    <citation type="journal article" date="2023" name="Arcadia Sci">
        <title>De novo assembly of a long-read Amblyomma americanum tick genome.</title>
        <authorList>
            <person name="Chou S."/>
            <person name="Poskanzer K.E."/>
            <person name="Rollins M."/>
            <person name="Thuy-Boun P.S."/>
        </authorList>
    </citation>
    <scope>NUCLEOTIDE SEQUENCE [LARGE SCALE GENOMIC DNA]</scope>
    <source>
        <strain evidence="4">F_SG_1</strain>
        <tissue evidence="4">Salivary glands</tissue>
    </source>
</reference>
<evidence type="ECO:0000256" key="2">
    <source>
        <dbReference type="ARBA" id="ARBA00022801"/>
    </source>
</evidence>